<proteinExistence type="predicted"/>
<organism evidence="1">
    <name type="scientific">Rheinheimera sp. BAL341</name>
    <dbReference type="NCBI Taxonomy" id="1708203"/>
    <lineage>
        <taxon>Bacteria</taxon>
        <taxon>Pseudomonadati</taxon>
        <taxon>Pseudomonadota</taxon>
        <taxon>Gammaproteobacteria</taxon>
        <taxon>Chromatiales</taxon>
        <taxon>Chromatiaceae</taxon>
        <taxon>Rheinheimera</taxon>
    </lineage>
</organism>
<dbReference type="EMBL" id="CAAJGR010000083">
    <property type="protein sequence ID" value="VHO03575.1"/>
    <property type="molecule type" value="Genomic_DNA"/>
</dbReference>
<gene>
    <name evidence="1" type="ORF">BAL341_1501</name>
</gene>
<accession>A0A486XN37</accession>
<sequence>MAKPTSTRISVADLEFVIEYLLVLSQSKRALQNDIPLYSSKNRIKLYEAAIRIEQALLEERDEDFVAAIDHVCTDVEGIITTTIPVEDVQKLKTAIRQKRYKNNDYRRLYMEYQSTLDFMARRSQ</sequence>
<evidence type="ECO:0000313" key="1">
    <source>
        <dbReference type="EMBL" id="VHO03575.1"/>
    </source>
</evidence>
<dbReference type="AlphaFoldDB" id="A0A486XN37"/>
<protein>
    <submittedName>
        <fullName evidence="1">Uncharacterized protein</fullName>
    </submittedName>
</protein>
<reference evidence="1" key="1">
    <citation type="submission" date="2019-04" db="EMBL/GenBank/DDBJ databases">
        <authorList>
            <person name="Brambilla D."/>
        </authorList>
    </citation>
    <scope>NUCLEOTIDE SEQUENCE</scope>
    <source>
        <strain evidence="1">BAL1</strain>
    </source>
</reference>
<name>A0A486XN37_9GAMM</name>